<keyword evidence="2" id="KW-0731">Sigma factor</keyword>
<dbReference type="InterPro" id="IPR013325">
    <property type="entry name" value="RNA_pol_sigma_r2"/>
</dbReference>
<keyword evidence="3" id="KW-0238">DNA-binding</keyword>
<dbReference type="EMBL" id="JACYWE010000004">
    <property type="protein sequence ID" value="MBD8506445.1"/>
    <property type="molecule type" value="Genomic_DNA"/>
</dbReference>
<dbReference type="Pfam" id="PF04545">
    <property type="entry name" value="Sigma70_r4"/>
    <property type="match status" value="1"/>
</dbReference>
<dbReference type="InterPro" id="IPR014284">
    <property type="entry name" value="RNA_pol_sigma-70_dom"/>
</dbReference>
<dbReference type="PANTHER" id="PTHR30385">
    <property type="entry name" value="SIGMA FACTOR F FLAGELLAR"/>
    <property type="match status" value="1"/>
</dbReference>
<dbReference type="SUPFAM" id="SSF88659">
    <property type="entry name" value="Sigma3 and sigma4 domains of RNA polymerase sigma factors"/>
    <property type="match status" value="2"/>
</dbReference>
<dbReference type="SUPFAM" id="SSF88946">
    <property type="entry name" value="Sigma2 domain of RNA polymerase sigma factors"/>
    <property type="match status" value="1"/>
</dbReference>
<organism evidence="8 9">
    <name type="scientific">Lolliginicoccus lacisalsi</name>
    <dbReference type="NCBI Taxonomy" id="2742202"/>
    <lineage>
        <taxon>Bacteria</taxon>
        <taxon>Bacillati</taxon>
        <taxon>Actinomycetota</taxon>
        <taxon>Actinomycetes</taxon>
        <taxon>Mycobacteriales</taxon>
        <taxon>Hoyosellaceae</taxon>
        <taxon>Lolliginicoccus</taxon>
    </lineage>
</organism>
<dbReference type="Gene3D" id="1.20.120.1810">
    <property type="match status" value="1"/>
</dbReference>
<dbReference type="Proteomes" id="UP000642993">
    <property type="component" value="Unassembled WGS sequence"/>
</dbReference>
<dbReference type="InterPro" id="IPR007627">
    <property type="entry name" value="RNA_pol_sigma70_r2"/>
</dbReference>
<dbReference type="GO" id="GO:0003677">
    <property type="term" value="F:DNA binding"/>
    <property type="evidence" value="ECO:0007669"/>
    <property type="project" value="UniProtKB-KW"/>
</dbReference>
<proteinExistence type="predicted"/>
<sequence>MSDPDYSDIPRRIARLRELNDCEDAAITLREEIIAHCVPLAEHISWRFAHRGEPIDDLQQVALVGLIHSIDRFDPSVGGDFLAFAVPTIMGEVRRHFRDTRWAVRVPRRLQETHLAIGSASAELAQDLGREPTPAEIAAELDVTVAQVEQGQMAGRAFVAQSADAGQGHGEDDRSVLDTLGSVDAALEQLEDHEALQEALDQLPSRERSIIIMRFFGNKTQAQIAEQLGISQMHVSRLLARTLAQLRARMVGE</sequence>
<dbReference type="InterPro" id="IPR000943">
    <property type="entry name" value="RNA_pol_sigma70"/>
</dbReference>
<dbReference type="RefSeq" id="WP_192038921.1">
    <property type="nucleotide sequence ID" value="NZ_JACYWE010000004.1"/>
</dbReference>
<evidence type="ECO:0000313" key="9">
    <source>
        <dbReference type="Proteomes" id="UP000642993"/>
    </source>
</evidence>
<feature type="domain" description="RNA polymerase sigma-70 region 2" evidence="6">
    <location>
        <begin position="34"/>
        <end position="102"/>
    </location>
</feature>
<dbReference type="InterPro" id="IPR013324">
    <property type="entry name" value="RNA_pol_sigma_r3/r4-like"/>
</dbReference>
<dbReference type="PANTHER" id="PTHR30385:SF4">
    <property type="entry name" value="RNA POLYMERASE SIGMA-E FACTOR"/>
    <property type="match status" value="1"/>
</dbReference>
<evidence type="ECO:0000259" key="7">
    <source>
        <dbReference type="Pfam" id="PF04545"/>
    </source>
</evidence>
<dbReference type="GO" id="GO:0016987">
    <property type="term" value="F:sigma factor activity"/>
    <property type="evidence" value="ECO:0007669"/>
    <property type="project" value="UniProtKB-KW"/>
</dbReference>
<keyword evidence="4" id="KW-0804">Transcription</keyword>
<protein>
    <submittedName>
        <fullName evidence="8">SigB/SigF/SigG family RNA polymerase sigma factor</fullName>
    </submittedName>
</protein>
<feature type="domain" description="RNA polymerase sigma-70 region 4" evidence="7">
    <location>
        <begin position="199"/>
        <end position="248"/>
    </location>
</feature>
<accession>A0A927JCS0</accession>
<reference evidence="8" key="1">
    <citation type="submission" date="2020-09" db="EMBL/GenBank/DDBJ databases">
        <title>Hoyosella lacisalsi sp. nov., a halotolerant actinobacterium isolated from soil of Lake Gudzhirganskoe.</title>
        <authorList>
            <person name="Yang Q."/>
            <person name="Guo P.Y."/>
            <person name="Liu S.W."/>
            <person name="Li F.N."/>
            <person name="Sun C.H."/>
        </authorList>
    </citation>
    <scope>NUCLEOTIDE SEQUENCE</scope>
    <source>
        <strain evidence="8">G463</strain>
    </source>
</reference>
<evidence type="ECO:0000259" key="6">
    <source>
        <dbReference type="Pfam" id="PF04542"/>
    </source>
</evidence>
<dbReference type="AlphaFoldDB" id="A0A927JCS0"/>
<dbReference type="GO" id="GO:0006352">
    <property type="term" value="P:DNA-templated transcription initiation"/>
    <property type="evidence" value="ECO:0007669"/>
    <property type="project" value="InterPro"/>
</dbReference>
<dbReference type="InterPro" id="IPR007624">
    <property type="entry name" value="RNA_pol_sigma70_r3"/>
</dbReference>
<dbReference type="Pfam" id="PF04542">
    <property type="entry name" value="Sigma70_r2"/>
    <property type="match status" value="1"/>
</dbReference>
<dbReference type="NCBIfam" id="TIGR02980">
    <property type="entry name" value="SigBFG"/>
    <property type="match status" value="1"/>
</dbReference>
<name>A0A927JCS0_9ACTN</name>
<comment type="caution">
    <text evidence="8">The sequence shown here is derived from an EMBL/GenBank/DDBJ whole genome shotgun (WGS) entry which is preliminary data.</text>
</comment>
<evidence type="ECO:0000256" key="2">
    <source>
        <dbReference type="ARBA" id="ARBA00023082"/>
    </source>
</evidence>
<dbReference type="PRINTS" id="PR00046">
    <property type="entry name" value="SIGMA70FCT"/>
</dbReference>
<evidence type="ECO:0000313" key="8">
    <source>
        <dbReference type="EMBL" id="MBD8506445.1"/>
    </source>
</evidence>
<dbReference type="Gene3D" id="1.10.10.10">
    <property type="entry name" value="Winged helix-like DNA-binding domain superfamily/Winged helix DNA-binding domain"/>
    <property type="match status" value="2"/>
</dbReference>
<evidence type="ECO:0000256" key="1">
    <source>
        <dbReference type="ARBA" id="ARBA00023015"/>
    </source>
</evidence>
<evidence type="ECO:0000256" key="4">
    <source>
        <dbReference type="ARBA" id="ARBA00023163"/>
    </source>
</evidence>
<dbReference type="InterPro" id="IPR014322">
    <property type="entry name" value="RNA_pol_sigma-B/F/G"/>
</dbReference>
<feature type="domain" description="RNA polymerase sigma-70 region 3" evidence="5">
    <location>
        <begin position="116"/>
        <end position="179"/>
    </location>
</feature>
<evidence type="ECO:0000256" key="3">
    <source>
        <dbReference type="ARBA" id="ARBA00023125"/>
    </source>
</evidence>
<keyword evidence="9" id="KW-1185">Reference proteome</keyword>
<dbReference type="NCBIfam" id="TIGR02937">
    <property type="entry name" value="sigma70-ECF"/>
    <property type="match status" value="1"/>
</dbReference>
<evidence type="ECO:0000259" key="5">
    <source>
        <dbReference type="Pfam" id="PF04539"/>
    </source>
</evidence>
<gene>
    <name evidence="8" type="ORF">HT102_08110</name>
</gene>
<dbReference type="CDD" id="cd06171">
    <property type="entry name" value="Sigma70_r4"/>
    <property type="match status" value="1"/>
</dbReference>
<dbReference type="InterPro" id="IPR036388">
    <property type="entry name" value="WH-like_DNA-bd_sf"/>
</dbReference>
<dbReference type="Pfam" id="PF04539">
    <property type="entry name" value="Sigma70_r3"/>
    <property type="match status" value="1"/>
</dbReference>
<keyword evidence="1" id="KW-0805">Transcription regulation</keyword>
<dbReference type="InterPro" id="IPR007630">
    <property type="entry name" value="RNA_pol_sigma70_r4"/>
</dbReference>